<comment type="caution">
    <text evidence="4">The sequence shown here is derived from an EMBL/GenBank/DDBJ whole genome shotgun (WGS) entry which is preliminary data.</text>
</comment>
<dbReference type="PROSITE" id="PS51257">
    <property type="entry name" value="PROKAR_LIPOPROTEIN"/>
    <property type="match status" value="1"/>
</dbReference>
<dbReference type="EMBL" id="ATAX01000016">
    <property type="protein sequence ID" value="EWM54407.1"/>
    <property type="molecule type" value="Genomic_DNA"/>
</dbReference>
<dbReference type="InterPro" id="IPR012338">
    <property type="entry name" value="Beta-lactam/transpept-like"/>
</dbReference>
<dbReference type="GO" id="GO:0005886">
    <property type="term" value="C:plasma membrane"/>
    <property type="evidence" value="ECO:0007669"/>
    <property type="project" value="TreeGrafter"/>
</dbReference>
<sequence length="483" mass="51581">MNITKTSALAAAITIAASLVSCSSGAVGKADISSVSKPDTTSAAETTAPVTTSAETTTQPVTAAAAAKGSFYDAGGRLLLSTGDDGKRRVSAEPYAVSFANIITPMSDGYDTAFDKILTTPAEDGAGQSIKLTLNGDVQNEIYNYMDQNNIVGAVVVLRTDGSIMAQVSYPSYDPNSVADQKYDEDLAWGDVGNKAFSNYEPGSCFKIMSEVIADKHGIYSLYDDGTWDFGNDHPIVNWDHETNKSSYPIANRTLNSAFINSSNIFFAKTFEQVGEADVLSDLKTIFHFGADDSDDIHCDFGDLSNNIEIEDVDDLRRSAFGQSKVLTCPIFLAALGREAVFGDMVTPFVIKELVSSDGTRRIGEGSAANDVIASIPAECRDNLLSVMGSVGSDIGVYVPEGYSFYAKTGTAEGWKGDFLYITGCAKNNADNGTQTWENYDNYGSNGSYVIVMEIQNPASHGFEFASQSAGLYKGIMNIVIGR</sequence>
<dbReference type="SUPFAM" id="SSF56601">
    <property type="entry name" value="beta-lactamase/transpeptidase-like"/>
    <property type="match status" value="1"/>
</dbReference>
<feature type="signal peptide" evidence="2">
    <location>
        <begin position="1"/>
        <end position="26"/>
    </location>
</feature>
<keyword evidence="2" id="KW-0732">Signal</keyword>
<evidence type="ECO:0000259" key="3">
    <source>
        <dbReference type="Pfam" id="PF00905"/>
    </source>
</evidence>
<accession>W7V0T1</accession>
<keyword evidence="5" id="KW-1185">Reference proteome</keyword>
<protein>
    <recommendedName>
        <fullName evidence="3">Penicillin-binding protein transpeptidase domain-containing protein</fullName>
    </recommendedName>
</protein>
<evidence type="ECO:0000313" key="4">
    <source>
        <dbReference type="EMBL" id="EWM54407.1"/>
    </source>
</evidence>
<proteinExistence type="predicted"/>
<dbReference type="PANTHER" id="PTHR30627">
    <property type="entry name" value="PEPTIDOGLYCAN D,D-TRANSPEPTIDASE"/>
    <property type="match status" value="1"/>
</dbReference>
<name>W7V0T1_RUMFL</name>
<reference evidence="4 5" key="1">
    <citation type="journal article" date="2014" name="PLoS ONE">
        <title>Rumen cellulosomics: divergent fiber-degrading strategies revealed by comparative genome-wide analysis of six ruminococcal strains.</title>
        <authorList>
            <person name="Dassa B."/>
            <person name="Borovok I."/>
            <person name="Ruimy-Israeli V."/>
            <person name="Lamed R."/>
            <person name="Flint H.J."/>
            <person name="Duncan S.H."/>
            <person name="Henrissat B."/>
            <person name="Coutinho P."/>
            <person name="Morrison M."/>
            <person name="Mosoni P."/>
            <person name="Yeoman C.J."/>
            <person name="White B.A."/>
            <person name="Bayer E.A."/>
        </authorList>
    </citation>
    <scope>NUCLEOTIDE SEQUENCE [LARGE SCALE GENOMIC DNA]</scope>
    <source>
        <strain evidence="4 5">007c</strain>
    </source>
</reference>
<dbReference type="Gene3D" id="3.40.710.10">
    <property type="entry name" value="DD-peptidase/beta-lactamase superfamily"/>
    <property type="match status" value="1"/>
</dbReference>
<evidence type="ECO:0000256" key="2">
    <source>
        <dbReference type="SAM" id="SignalP"/>
    </source>
</evidence>
<dbReference type="OrthoDB" id="9804124at2"/>
<dbReference type="eggNOG" id="COG0768">
    <property type="taxonomic scope" value="Bacteria"/>
</dbReference>
<feature type="domain" description="Penicillin-binding protein transpeptidase" evidence="3">
    <location>
        <begin position="153"/>
        <end position="462"/>
    </location>
</feature>
<organism evidence="4 5">
    <name type="scientific">Ruminococcus flavefaciens 007c</name>
    <dbReference type="NCBI Taxonomy" id="1341157"/>
    <lineage>
        <taxon>Bacteria</taxon>
        <taxon>Bacillati</taxon>
        <taxon>Bacillota</taxon>
        <taxon>Clostridia</taxon>
        <taxon>Eubacteriales</taxon>
        <taxon>Oscillospiraceae</taxon>
        <taxon>Ruminococcus</taxon>
    </lineage>
</organism>
<dbReference type="PATRIC" id="fig|1341157.4.peg.1076"/>
<dbReference type="GO" id="GO:0008658">
    <property type="term" value="F:penicillin binding"/>
    <property type="evidence" value="ECO:0007669"/>
    <property type="project" value="InterPro"/>
</dbReference>
<dbReference type="Pfam" id="PF00905">
    <property type="entry name" value="Transpeptidase"/>
    <property type="match status" value="1"/>
</dbReference>
<feature type="compositionally biased region" description="Low complexity" evidence="1">
    <location>
        <begin position="40"/>
        <end position="56"/>
    </location>
</feature>
<feature type="chain" id="PRO_5004904624" description="Penicillin-binding protein transpeptidase domain-containing protein" evidence="2">
    <location>
        <begin position="27"/>
        <end position="483"/>
    </location>
</feature>
<dbReference type="RefSeq" id="WP_037297856.1">
    <property type="nucleotide sequence ID" value="NZ_ATAX01000016.1"/>
</dbReference>
<dbReference type="InterPro" id="IPR001460">
    <property type="entry name" value="PCN-bd_Tpept"/>
</dbReference>
<evidence type="ECO:0000313" key="5">
    <source>
        <dbReference type="Proteomes" id="UP000019365"/>
    </source>
</evidence>
<gene>
    <name evidence="4" type="ORF">RF007C_12420</name>
</gene>
<dbReference type="GO" id="GO:0071555">
    <property type="term" value="P:cell wall organization"/>
    <property type="evidence" value="ECO:0007669"/>
    <property type="project" value="TreeGrafter"/>
</dbReference>
<feature type="region of interest" description="Disordered" evidence="1">
    <location>
        <begin position="32"/>
        <end position="56"/>
    </location>
</feature>
<dbReference type="Proteomes" id="UP000019365">
    <property type="component" value="Unassembled WGS sequence"/>
</dbReference>
<dbReference type="AlphaFoldDB" id="W7V0T1"/>
<dbReference type="InterPro" id="IPR050515">
    <property type="entry name" value="Beta-lactam/transpept"/>
</dbReference>
<evidence type="ECO:0000256" key="1">
    <source>
        <dbReference type="SAM" id="MobiDB-lite"/>
    </source>
</evidence>